<accession>A0A820QSP0</accession>
<dbReference type="Proteomes" id="UP000663868">
    <property type="component" value="Unassembled WGS sequence"/>
</dbReference>
<sequence length="40" mass="4502">VRIANPWGVDVASGVEKDTNSIEKDHEKIRQFIANVKLSH</sequence>
<evidence type="ECO:0000313" key="1">
    <source>
        <dbReference type="EMBL" id="CAF4423749.1"/>
    </source>
</evidence>
<name>A0A820QSP0_9BILA</name>
<dbReference type="SUPFAM" id="SSF51366">
    <property type="entry name" value="Ribulose-phoshate binding barrel"/>
    <property type="match status" value="1"/>
</dbReference>
<evidence type="ECO:0008006" key="3">
    <source>
        <dbReference type="Google" id="ProtNLM"/>
    </source>
</evidence>
<protein>
    <recommendedName>
        <fullName evidence="3">Phosphoribosylanthranilate isomerase</fullName>
    </recommendedName>
</protein>
<dbReference type="AlphaFoldDB" id="A0A820QSP0"/>
<gene>
    <name evidence="1" type="ORF">KXQ929_LOCUS52356</name>
</gene>
<evidence type="ECO:0000313" key="2">
    <source>
        <dbReference type="Proteomes" id="UP000663868"/>
    </source>
</evidence>
<organism evidence="1 2">
    <name type="scientific">Adineta steineri</name>
    <dbReference type="NCBI Taxonomy" id="433720"/>
    <lineage>
        <taxon>Eukaryota</taxon>
        <taxon>Metazoa</taxon>
        <taxon>Spiralia</taxon>
        <taxon>Gnathifera</taxon>
        <taxon>Rotifera</taxon>
        <taxon>Eurotatoria</taxon>
        <taxon>Bdelloidea</taxon>
        <taxon>Adinetida</taxon>
        <taxon>Adinetidae</taxon>
        <taxon>Adineta</taxon>
    </lineage>
</organism>
<proteinExistence type="predicted"/>
<dbReference type="Gene3D" id="3.20.20.70">
    <property type="entry name" value="Aldolase class I"/>
    <property type="match status" value="1"/>
</dbReference>
<reference evidence="1" key="1">
    <citation type="submission" date="2021-02" db="EMBL/GenBank/DDBJ databases">
        <authorList>
            <person name="Nowell W R."/>
        </authorList>
    </citation>
    <scope>NUCLEOTIDE SEQUENCE</scope>
</reference>
<dbReference type="InterPro" id="IPR011060">
    <property type="entry name" value="RibuloseP-bd_barrel"/>
</dbReference>
<comment type="caution">
    <text evidence="1">The sequence shown here is derived from an EMBL/GenBank/DDBJ whole genome shotgun (WGS) entry which is preliminary data.</text>
</comment>
<dbReference type="EMBL" id="CAJOBB010027566">
    <property type="protein sequence ID" value="CAF4423749.1"/>
    <property type="molecule type" value="Genomic_DNA"/>
</dbReference>
<dbReference type="InterPro" id="IPR013785">
    <property type="entry name" value="Aldolase_TIM"/>
</dbReference>
<feature type="non-terminal residue" evidence="1">
    <location>
        <position position="1"/>
    </location>
</feature>